<dbReference type="PANTHER" id="PTHR45749">
    <property type="match status" value="1"/>
</dbReference>
<dbReference type="Proteomes" id="UP000325440">
    <property type="component" value="Unassembled WGS sequence"/>
</dbReference>
<evidence type="ECO:0000313" key="2">
    <source>
        <dbReference type="Proteomes" id="UP000325440"/>
    </source>
</evidence>
<name>A0A5E4N8B5_9HEMI</name>
<proteinExistence type="predicted"/>
<evidence type="ECO:0000313" key="1">
    <source>
        <dbReference type="EMBL" id="VVC41002.1"/>
    </source>
</evidence>
<dbReference type="EMBL" id="CABPRJ010001911">
    <property type="protein sequence ID" value="VVC41002.1"/>
    <property type="molecule type" value="Genomic_DNA"/>
</dbReference>
<sequence>MDSGYKVGIQRHNQEVDKNRYILDKIQNCIQFYGKHNLPLRSHDKKINSNNKVIFLGVVELCKDLDISLRSNFENSKVFKGTSKIIQNNLLDCILLVARKKILLELKIEQFVSITVDEATDIINMFQSVIVFRHEIKGQPVEKFWKFSNLDGHNAESLTSTILSEINPILKNTQNKLIAQSYDGAVLISGRKSGLNTLE</sequence>
<organism evidence="1 2">
    <name type="scientific">Cinara cedri</name>
    <dbReference type="NCBI Taxonomy" id="506608"/>
    <lineage>
        <taxon>Eukaryota</taxon>
        <taxon>Metazoa</taxon>
        <taxon>Ecdysozoa</taxon>
        <taxon>Arthropoda</taxon>
        <taxon>Hexapoda</taxon>
        <taxon>Insecta</taxon>
        <taxon>Pterygota</taxon>
        <taxon>Neoptera</taxon>
        <taxon>Paraneoptera</taxon>
        <taxon>Hemiptera</taxon>
        <taxon>Sternorrhyncha</taxon>
        <taxon>Aphidomorpha</taxon>
        <taxon>Aphidoidea</taxon>
        <taxon>Aphididae</taxon>
        <taxon>Lachninae</taxon>
        <taxon>Cinara</taxon>
    </lineage>
</organism>
<accession>A0A5E4N8B5</accession>
<protein>
    <submittedName>
        <fullName evidence="1">Uncharacterized protein</fullName>
    </submittedName>
</protein>
<dbReference type="PANTHER" id="PTHR45749:SF28">
    <property type="entry name" value="ZINC FINGER MYM-TYPE PROTEIN 1-LIKE-RELATED"/>
    <property type="match status" value="1"/>
</dbReference>
<keyword evidence="2" id="KW-1185">Reference proteome</keyword>
<dbReference type="AlphaFoldDB" id="A0A5E4N8B5"/>
<gene>
    <name evidence="1" type="ORF">CINCED_3A022668</name>
</gene>
<dbReference type="OrthoDB" id="200398at2759"/>
<reference evidence="1 2" key="1">
    <citation type="submission" date="2019-08" db="EMBL/GenBank/DDBJ databases">
        <authorList>
            <person name="Alioto T."/>
            <person name="Alioto T."/>
            <person name="Gomez Garrido J."/>
        </authorList>
    </citation>
    <scope>NUCLEOTIDE SEQUENCE [LARGE SCALE GENOMIC DNA]</scope>
</reference>